<dbReference type="GeneID" id="81352161"/>
<evidence type="ECO:0000313" key="3">
    <source>
        <dbReference type="Proteomes" id="UP001149074"/>
    </source>
</evidence>
<reference evidence="2" key="1">
    <citation type="submission" date="2022-11" db="EMBL/GenBank/DDBJ databases">
        <authorList>
            <person name="Petersen C."/>
        </authorList>
    </citation>
    <scope>NUCLEOTIDE SEQUENCE</scope>
    <source>
        <strain evidence="2">IBT 30761</strain>
    </source>
</reference>
<feature type="compositionally biased region" description="Low complexity" evidence="1">
    <location>
        <begin position="252"/>
        <end position="269"/>
    </location>
</feature>
<organism evidence="2 3">
    <name type="scientific">Penicillium argentinense</name>
    <dbReference type="NCBI Taxonomy" id="1131581"/>
    <lineage>
        <taxon>Eukaryota</taxon>
        <taxon>Fungi</taxon>
        <taxon>Dikarya</taxon>
        <taxon>Ascomycota</taxon>
        <taxon>Pezizomycotina</taxon>
        <taxon>Eurotiomycetes</taxon>
        <taxon>Eurotiomycetidae</taxon>
        <taxon>Eurotiales</taxon>
        <taxon>Aspergillaceae</taxon>
        <taxon>Penicillium</taxon>
    </lineage>
</organism>
<evidence type="ECO:0000313" key="2">
    <source>
        <dbReference type="EMBL" id="KAJ5112633.1"/>
    </source>
</evidence>
<feature type="compositionally biased region" description="Basic and acidic residues" evidence="1">
    <location>
        <begin position="1"/>
        <end position="13"/>
    </location>
</feature>
<evidence type="ECO:0000256" key="1">
    <source>
        <dbReference type="SAM" id="MobiDB-lite"/>
    </source>
</evidence>
<reference evidence="2" key="2">
    <citation type="journal article" date="2023" name="IMA Fungus">
        <title>Comparative genomic study of the Penicillium genus elucidates a diverse pangenome and 15 lateral gene transfer events.</title>
        <authorList>
            <person name="Petersen C."/>
            <person name="Sorensen T."/>
            <person name="Nielsen M.R."/>
            <person name="Sondergaard T.E."/>
            <person name="Sorensen J.L."/>
            <person name="Fitzpatrick D.A."/>
            <person name="Frisvad J.C."/>
            <person name="Nielsen K.L."/>
        </authorList>
    </citation>
    <scope>NUCLEOTIDE SEQUENCE</scope>
    <source>
        <strain evidence="2">IBT 30761</strain>
    </source>
</reference>
<dbReference type="Proteomes" id="UP001149074">
    <property type="component" value="Unassembled WGS sequence"/>
</dbReference>
<dbReference type="OrthoDB" id="4171340at2759"/>
<sequence length="276" mass="29464">MSAREGSDQHHAIQIDGSDSDIDSDGGIPLGEDSEMQLDSPEGSPPGGSPGSLLQLAGGEIDFIDYGAEGMGDGSDFLSTAPHPNTRPVQSRAQPGDSDPVRHRARTRTREEEHAALCVSDDWELMVTHALNSRRTIPQTRRRFLAKMLAPGNPSLEEELYGGRFVFPETTPGKIPPMVVPGRKGTKHVTTGLGSGSAWLMPAKWKEVVSHDEGSWWPEGRMKNVGSGGSGSGTGTGRKRKSYVGESRSEPRSASGSGDSRVVSRGQSRTGSRGFE</sequence>
<gene>
    <name evidence="2" type="ORF">N7532_000678</name>
</gene>
<name>A0A9W9KP37_9EURO</name>
<dbReference type="EMBL" id="JAPQKI010000001">
    <property type="protein sequence ID" value="KAJ5112633.1"/>
    <property type="molecule type" value="Genomic_DNA"/>
</dbReference>
<dbReference type="AlphaFoldDB" id="A0A9W9KP37"/>
<keyword evidence="3" id="KW-1185">Reference proteome</keyword>
<feature type="region of interest" description="Disordered" evidence="1">
    <location>
        <begin position="1"/>
        <end position="112"/>
    </location>
</feature>
<protein>
    <submittedName>
        <fullName evidence="2">Uncharacterized protein</fullName>
    </submittedName>
</protein>
<accession>A0A9W9KP37</accession>
<comment type="caution">
    <text evidence="2">The sequence shown here is derived from an EMBL/GenBank/DDBJ whole genome shotgun (WGS) entry which is preliminary data.</text>
</comment>
<proteinExistence type="predicted"/>
<feature type="region of interest" description="Disordered" evidence="1">
    <location>
        <begin position="216"/>
        <end position="276"/>
    </location>
</feature>
<dbReference type="RefSeq" id="XP_056480406.1">
    <property type="nucleotide sequence ID" value="XM_056613182.1"/>
</dbReference>
<feature type="compositionally biased region" description="Gly residues" evidence="1">
    <location>
        <begin position="226"/>
        <end position="236"/>
    </location>
</feature>